<evidence type="ECO:0000313" key="1">
    <source>
        <dbReference type="EMBL" id="AOY87712.1"/>
    </source>
</evidence>
<sequence>MPFPQQPPLGDETREAIDSLRGYAYQIYQSALAWTDIDFDEFLYLEVAEDYAVAAADALKAVQVKDTTGTVTINTDGIIASIDSFVDLVERNPGINVSLRHLTTSRIGKEKKAEHRVDNRATLESWRSLAKVGDLSELRKVLRNSKLADKTKRYIAALDDTGLRENFLQRIHFDCGAPDSPFLKRQIESRILKLVLEKGGLASDVPDCIAGILLSILELSAARNPSERFVTRADLEEHLERATQITLNRAQFESQNLRVAKALSRSLSSENGLSGEANLKPSPVSEVPLPIALAKRDRYLTKMLSCLERSGSCWITGAAGMGKTVAARILAHEVGGEWGSVNLRGLAKEQTAIALLDLANALSEYGLRGLIIDDLEHTLNPSVLDNLNYLFFSAGRSDVLLIITAPNGPSSDFLFASGLQAEIAVVLAEFSRKDLTEILEKLEVPSASEWANYTHLISGGGHPQLAMAFIQSMCARGWDSSELQTLNSLIEESPAIAEVRRRTRERLLQDLPESSRRLIERLSLKVGGFRRGLVLDLGKITPPIHDTGIIFDRLIGSWIDQHEADRFSLSPLLTNYAASSLTDGDKKVIHSAIAESLTSGKTLDVIDLNAAFFSARSSNNKSVVVKLCLFLLNSEDEKLQRLAPHLSVFTLLRTDVEPYPGDPLTSQMLRGVQLLLLSQENEPQKLEKALNRFFVEEKNVQNVMMRKFLNLVIYSKLLLQHSNSVLGSNFLDLIQELRQILQNEDGGLPEEVMESLQEISIKEGCDITSFMFVNQTRQLSRIFDLVTVFDFLDNSSIKTRSNLLKPFDRDDFSIDTLVAGAWLSEHENGTIEPQVHSDTFASLEAKAAGWGRNDLSVCCRKYRAIILDEYGNDKDSALAILNEGLAIYGQTNSELVRAKAKVLYRSEDHEGSLALSKRLIENDTQLSEVEKAFLGRDAAISAEKQGDYQTAQKYYLFGSEAAGKSGLPDMEAMRIGLLADAGLANWHDGEKSICLKYFIEVLKELPQLDTNITTRTAHCHAVSRHVLMWLAQDAAGEPHQFGEGEETKIYPGIVSNPEPNKEISERRLLPIEYAWYMLAKIENYASINVGVTKNLEAYLPNGPLIQGQLLLVPGLRHNALNQLDAKLFVYALRSTISSFAHANTLLRQAREISLVNFDYGTLPLATEPEQKEHRNISEQLLLLYFSFSLMNENVSAVEELLRALPNSSGFEIRSDLLNAIQGKGVAFDYETSFGNLIFEQARAIRGFQSISPTQTFEISLKTLQIAKPYGHFQLACEVLLPWLNRRWAFITQNQRSMLTKLTLHEGLISQELTNSEASTSARVINFLSALLPTLGLNSSRELLEILTSLRAQ</sequence>
<protein>
    <submittedName>
        <fullName evidence="1">Uncharacterized protein</fullName>
    </submittedName>
</protein>
<dbReference type="STRING" id="1874317.BKP64_05735"/>
<dbReference type="Proteomes" id="UP000177445">
    <property type="component" value="Chromosome"/>
</dbReference>
<name>A0A1D9GJ93_9GAMM</name>
<gene>
    <name evidence="1" type="ORF">BKP64_05735</name>
</gene>
<dbReference type="InterPro" id="IPR027417">
    <property type="entry name" value="P-loop_NTPase"/>
</dbReference>
<dbReference type="InterPro" id="IPR011990">
    <property type="entry name" value="TPR-like_helical_dom_sf"/>
</dbReference>
<dbReference type="EMBL" id="CP017715">
    <property type="protein sequence ID" value="AOY87712.1"/>
    <property type="molecule type" value="Genomic_DNA"/>
</dbReference>
<dbReference type="OrthoDB" id="9757917at2"/>
<evidence type="ECO:0000313" key="2">
    <source>
        <dbReference type="Proteomes" id="UP000177445"/>
    </source>
</evidence>
<organism evidence="1 2">
    <name type="scientific">Marinobacter salinus</name>
    <dbReference type="NCBI Taxonomy" id="1874317"/>
    <lineage>
        <taxon>Bacteria</taxon>
        <taxon>Pseudomonadati</taxon>
        <taxon>Pseudomonadota</taxon>
        <taxon>Gammaproteobacteria</taxon>
        <taxon>Pseudomonadales</taxon>
        <taxon>Marinobacteraceae</taxon>
        <taxon>Marinobacter</taxon>
    </lineage>
</organism>
<proteinExistence type="predicted"/>
<dbReference type="Gene3D" id="1.25.40.10">
    <property type="entry name" value="Tetratricopeptide repeat domain"/>
    <property type="match status" value="1"/>
</dbReference>
<dbReference type="KEGG" id="msq:BKP64_05735"/>
<dbReference type="RefSeq" id="WP_070967158.1">
    <property type="nucleotide sequence ID" value="NZ_CP017715.1"/>
</dbReference>
<reference evidence="1 2" key="1">
    <citation type="submission" date="2016-10" db="EMBL/GenBank/DDBJ databases">
        <title>Marinobacter salinus sp. nov., a moderately halophilic bacterium isolated from a tidal flat environment.</title>
        <authorList>
            <person name="Park S.-J."/>
        </authorList>
    </citation>
    <scope>NUCLEOTIDE SEQUENCE [LARGE SCALE GENOMIC DNA]</scope>
    <source>
        <strain evidence="1 2">Hb8</strain>
    </source>
</reference>
<dbReference type="SUPFAM" id="SSF52540">
    <property type="entry name" value="P-loop containing nucleoside triphosphate hydrolases"/>
    <property type="match status" value="1"/>
</dbReference>
<accession>A0A1D9GJ93</accession>
<keyword evidence="2" id="KW-1185">Reference proteome</keyword>